<dbReference type="Proteomes" id="UP000639403">
    <property type="component" value="Unassembled WGS sequence"/>
</dbReference>
<feature type="region of interest" description="Disordered" evidence="1">
    <location>
        <begin position="1"/>
        <end position="20"/>
    </location>
</feature>
<evidence type="ECO:0000256" key="1">
    <source>
        <dbReference type="SAM" id="MobiDB-lite"/>
    </source>
</evidence>
<name>A0A8H7U425_9APHY</name>
<organism evidence="2 3">
    <name type="scientific">Rhodonia placenta</name>
    <dbReference type="NCBI Taxonomy" id="104341"/>
    <lineage>
        <taxon>Eukaryota</taxon>
        <taxon>Fungi</taxon>
        <taxon>Dikarya</taxon>
        <taxon>Basidiomycota</taxon>
        <taxon>Agaricomycotina</taxon>
        <taxon>Agaricomycetes</taxon>
        <taxon>Polyporales</taxon>
        <taxon>Adustoporiaceae</taxon>
        <taxon>Rhodonia</taxon>
    </lineage>
</organism>
<gene>
    <name evidence="2" type="ORF">IEO21_02926</name>
</gene>
<protein>
    <submittedName>
        <fullName evidence="2">Uncharacterized protein</fullName>
    </submittedName>
</protein>
<dbReference type="EMBL" id="JADOXO010000032">
    <property type="protein sequence ID" value="KAF9818298.1"/>
    <property type="molecule type" value="Genomic_DNA"/>
</dbReference>
<accession>A0A8H7U425</accession>
<reference evidence="2" key="2">
    <citation type="journal article" name="Front. Microbiol.">
        <title>Degradative Capacity of Two Strains of Rhodonia placenta: From Phenotype to Genotype.</title>
        <authorList>
            <person name="Kolle M."/>
            <person name="Horta M.A.C."/>
            <person name="Nowrousian M."/>
            <person name="Ohm R.A."/>
            <person name="Benz J.P."/>
            <person name="Pilgard A."/>
        </authorList>
    </citation>
    <scope>NUCLEOTIDE SEQUENCE</scope>
    <source>
        <strain evidence="2">FPRL280</strain>
    </source>
</reference>
<reference evidence="2" key="1">
    <citation type="submission" date="2020-11" db="EMBL/GenBank/DDBJ databases">
        <authorList>
            <person name="Koelle M."/>
            <person name="Horta M.A.C."/>
            <person name="Nowrousian M."/>
            <person name="Ohm R.A."/>
            <person name="Benz P."/>
            <person name="Pilgard A."/>
        </authorList>
    </citation>
    <scope>NUCLEOTIDE SEQUENCE</scope>
    <source>
        <strain evidence="2">FPRL280</strain>
    </source>
</reference>
<evidence type="ECO:0000313" key="2">
    <source>
        <dbReference type="EMBL" id="KAF9818298.1"/>
    </source>
</evidence>
<feature type="compositionally biased region" description="Basic and acidic residues" evidence="1">
    <location>
        <begin position="7"/>
        <end position="20"/>
    </location>
</feature>
<proteinExistence type="predicted"/>
<sequence length="211" mass="23379">MSSPVERSYDIRQNHPWHPEDRKAKVAVESAIGGGMISGTDPQTLGRVKVPQATYKGPDTSFISSNKPAVYQSTEGARGLGIPLTECRTLASSGRSDMQAQAFQELSQKTIKIKLRINWPGGYEEYGSGQYTVKNTKGIISKAKLAEIVALEVEKIIKDRSLIVKGYAVVDPLWKLGDDGIRFEELFLTEIRHVSKASLQPHFEVVRVHRA</sequence>
<dbReference type="AlphaFoldDB" id="A0A8H7U425"/>
<evidence type="ECO:0000313" key="3">
    <source>
        <dbReference type="Proteomes" id="UP000639403"/>
    </source>
</evidence>
<comment type="caution">
    <text evidence="2">The sequence shown here is derived from an EMBL/GenBank/DDBJ whole genome shotgun (WGS) entry which is preliminary data.</text>
</comment>